<evidence type="ECO:0000256" key="5">
    <source>
        <dbReference type="SAM" id="Coils"/>
    </source>
</evidence>
<feature type="compositionally biased region" description="Polar residues" evidence="6">
    <location>
        <begin position="21"/>
        <end position="38"/>
    </location>
</feature>
<dbReference type="GO" id="GO:0034993">
    <property type="term" value="C:meiotic nuclear membrane microtubule tethering complex"/>
    <property type="evidence" value="ECO:0007669"/>
    <property type="project" value="TreeGrafter"/>
</dbReference>
<keyword evidence="3" id="KW-1133">Transmembrane helix</keyword>
<dbReference type="PANTHER" id="PTHR12911">
    <property type="entry name" value="SAD1/UNC-84-LIKE PROTEIN-RELATED"/>
    <property type="match status" value="1"/>
</dbReference>
<name>A8QCJ3_MALGO</name>
<feature type="region of interest" description="Disordered" evidence="6">
    <location>
        <begin position="66"/>
        <end position="86"/>
    </location>
</feature>
<keyword evidence="5" id="KW-0175">Coiled coil</keyword>
<dbReference type="AlphaFoldDB" id="A8QCJ3"/>
<dbReference type="KEGG" id="mgl:MGL_4015"/>
<dbReference type="STRING" id="425265.A8QCJ3"/>
<evidence type="ECO:0000256" key="3">
    <source>
        <dbReference type="ARBA" id="ARBA00022989"/>
    </source>
</evidence>
<dbReference type="EMBL" id="AAYY01000018">
    <property type="protein sequence ID" value="EDP41634.1"/>
    <property type="molecule type" value="Genomic_DNA"/>
</dbReference>
<dbReference type="InterPro" id="IPR045119">
    <property type="entry name" value="SUN1-5"/>
</dbReference>
<evidence type="ECO:0000256" key="1">
    <source>
        <dbReference type="ARBA" id="ARBA00004370"/>
    </source>
</evidence>
<feature type="region of interest" description="Disordered" evidence="6">
    <location>
        <begin position="109"/>
        <end position="133"/>
    </location>
</feature>
<dbReference type="Proteomes" id="UP000008837">
    <property type="component" value="Unassembled WGS sequence"/>
</dbReference>
<dbReference type="GO" id="GO:0043495">
    <property type="term" value="F:protein-membrane adaptor activity"/>
    <property type="evidence" value="ECO:0007669"/>
    <property type="project" value="TreeGrafter"/>
</dbReference>
<protein>
    <recommendedName>
        <fullName evidence="7">SUN domain-containing protein</fullName>
    </recommendedName>
</protein>
<feature type="coiled-coil region" evidence="5">
    <location>
        <begin position="341"/>
        <end position="382"/>
    </location>
</feature>
<feature type="compositionally biased region" description="Basic and acidic residues" evidence="6">
    <location>
        <begin position="109"/>
        <end position="120"/>
    </location>
</feature>
<dbReference type="RefSeq" id="XP_001728848.1">
    <property type="nucleotide sequence ID" value="XM_001728796.1"/>
</dbReference>
<feature type="domain" description="SUN" evidence="7">
    <location>
        <begin position="558"/>
        <end position="769"/>
    </location>
</feature>
<keyword evidence="4" id="KW-0472">Membrane</keyword>
<evidence type="ECO:0000313" key="8">
    <source>
        <dbReference type="EMBL" id="EDP41634.1"/>
    </source>
</evidence>
<sequence length="770" mass="86241">MPDMGLTNSSRRRGRRGKSNAMDTSAWTSSLYSTRDPSQVSSYYLRPYEEDHNDLSVDDSLSGLGSLLRGSQRPPHTPRSYVHSATQNANLSGYDYAEEDKFMERVESEWRQHASEHDGLADADPPSTTPELEKADDPVFEAQPTPQVPGLFRSVLNSTKRDEFLSSSTDEKHKNIHPENTRGDSQFESASGFSLSSSSSVWTVLFRCFLVIAVLFIIYRNVHKFVSSPTPNDPLVESRPWSSAGSGDELRERISVLEGALNRVWQSVGDVGQEMRVSQEKLMHRLSSLEQKGLLRSSLDSLERDVRSLKKHHAEGMSLWQSEKARIEAMLSQHIEQGEKSKNKKDNLAALYDQLSGLEKRLARAEKQVSEASEAALQAKRAFEPLRDFVPDRLPVRYDARSKQIRIDPAFWHEFRKVMPSPRGAGGDDTTIPPWHVFLAEHRNELEELFSHVARADPDTSMFLDKTTFFDLMEAEISRAKMELTTRFNEHVHGLESDVLEKVRKQQESFMEQQDALSHDETGSELQVDQVRELIDAALAVFAADQIGRADYAQYSAGARVIPSLTSPTHEVRVQGTNVHSFTSMISYLVPLPLRFGTRGADSLSYTVRGRMPVVALHHDTSPGMCWPFSGSHGQLGVQLVRRIKVQAITVDHVPAVLSLDGLASAPREIEVWGIAETSQDRERVEQWRLSQAWSDEPAPVPPSPSHVFLGSFVYEAHAGSPPIQTFPVGHAVGSLGLAFRTVQFNILSNHGLRDFTCLYRVRVHGEPVG</sequence>
<dbReference type="InParanoid" id="A8QCJ3"/>
<dbReference type="OrthoDB" id="342281at2759"/>
<keyword evidence="2" id="KW-0812">Transmembrane</keyword>
<evidence type="ECO:0000259" key="7">
    <source>
        <dbReference type="PROSITE" id="PS51469"/>
    </source>
</evidence>
<comment type="subcellular location">
    <subcellularLocation>
        <location evidence="1">Membrane</location>
    </subcellularLocation>
</comment>
<dbReference type="PANTHER" id="PTHR12911:SF8">
    <property type="entry name" value="KLAROID PROTEIN-RELATED"/>
    <property type="match status" value="1"/>
</dbReference>
<dbReference type="OMA" id="YTSIYRL"/>
<accession>A8QCJ3</accession>
<dbReference type="Gene3D" id="2.60.120.260">
    <property type="entry name" value="Galactose-binding domain-like"/>
    <property type="match status" value="1"/>
</dbReference>
<evidence type="ECO:0000313" key="9">
    <source>
        <dbReference type="Proteomes" id="UP000008837"/>
    </source>
</evidence>
<organism evidence="8 9">
    <name type="scientific">Malassezia globosa (strain ATCC MYA-4612 / CBS 7966)</name>
    <name type="common">Dandruff-associated fungus</name>
    <dbReference type="NCBI Taxonomy" id="425265"/>
    <lineage>
        <taxon>Eukaryota</taxon>
        <taxon>Fungi</taxon>
        <taxon>Dikarya</taxon>
        <taxon>Basidiomycota</taxon>
        <taxon>Ustilaginomycotina</taxon>
        <taxon>Malasseziomycetes</taxon>
        <taxon>Malasseziales</taxon>
        <taxon>Malasseziaceae</taxon>
        <taxon>Malassezia</taxon>
    </lineage>
</organism>
<feature type="compositionally biased region" description="Basic and acidic residues" evidence="6">
    <location>
        <begin position="163"/>
        <end position="182"/>
    </location>
</feature>
<dbReference type="VEuPathDB" id="FungiDB:MGL_4015"/>
<evidence type="ECO:0000256" key="2">
    <source>
        <dbReference type="ARBA" id="ARBA00022692"/>
    </source>
</evidence>
<reference evidence="8 9" key="1">
    <citation type="journal article" date="2007" name="Proc. Natl. Acad. Sci. U.S.A.">
        <title>Dandruff-associated Malassezia genomes reveal convergent and divergent virulence traits shared with plant and human fungal pathogens.</title>
        <authorList>
            <person name="Xu J."/>
            <person name="Saunders C.W."/>
            <person name="Hu P."/>
            <person name="Grant R.A."/>
            <person name="Boekhout T."/>
            <person name="Kuramae E.E."/>
            <person name="Kronstad J.W."/>
            <person name="Deangelis Y.M."/>
            <person name="Reeder N.L."/>
            <person name="Johnstone K.R."/>
            <person name="Leland M."/>
            <person name="Fieno A.M."/>
            <person name="Begley W.M."/>
            <person name="Sun Y."/>
            <person name="Lacey M.P."/>
            <person name="Chaudhary T."/>
            <person name="Keough T."/>
            <person name="Chu L."/>
            <person name="Sears R."/>
            <person name="Yuan B."/>
            <person name="Dawson T.L.Jr."/>
        </authorList>
    </citation>
    <scope>NUCLEOTIDE SEQUENCE [LARGE SCALE GENOMIC DNA]</scope>
    <source>
        <strain evidence="9">ATCC MYA-4612 / CBS 7966</strain>
    </source>
</reference>
<feature type="region of interest" description="Disordered" evidence="6">
    <location>
        <begin position="1"/>
        <end position="38"/>
    </location>
</feature>
<dbReference type="PROSITE" id="PS51469">
    <property type="entry name" value="SUN"/>
    <property type="match status" value="1"/>
</dbReference>
<evidence type="ECO:0000256" key="4">
    <source>
        <dbReference type="ARBA" id="ARBA00023136"/>
    </source>
</evidence>
<gene>
    <name evidence="8" type="ORF">MGL_4015</name>
</gene>
<keyword evidence="9" id="KW-1185">Reference proteome</keyword>
<evidence type="ECO:0000256" key="6">
    <source>
        <dbReference type="SAM" id="MobiDB-lite"/>
    </source>
</evidence>
<feature type="region of interest" description="Disordered" evidence="6">
    <location>
        <begin position="163"/>
        <end position="189"/>
    </location>
</feature>
<dbReference type="InterPro" id="IPR012919">
    <property type="entry name" value="SUN_dom"/>
</dbReference>
<comment type="caution">
    <text evidence="8">The sequence shown here is derived from an EMBL/GenBank/DDBJ whole genome shotgun (WGS) entry which is preliminary data.</text>
</comment>
<proteinExistence type="predicted"/>
<dbReference type="GeneID" id="5853154"/>
<dbReference type="Pfam" id="PF07738">
    <property type="entry name" value="Sad1_UNC"/>
    <property type="match status" value="2"/>
</dbReference>